<evidence type="ECO:0000313" key="10">
    <source>
        <dbReference type="Proteomes" id="UP001549921"/>
    </source>
</evidence>
<dbReference type="GO" id="GO:0006364">
    <property type="term" value="P:rRNA processing"/>
    <property type="evidence" value="ECO:0007669"/>
    <property type="project" value="UniProtKB-KW"/>
</dbReference>
<comment type="caution">
    <text evidence="9">The sequence shown here is derived from an EMBL/GenBank/DDBJ whole genome shotgun (WGS) entry which is preliminary data.</text>
</comment>
<reference evidence="9 10" key="1">
    <citation type="submission" date="2024-06" db="EMBL/GenBank/DDBJ databases">
        <title>A chromosome-level genome assembly of beet webworm, Loxostege sticticalis.</title>
        <authorList>
            <person name="Zhang Y."/>
        </authorList>
    </citation>
    <scope>NUCLEOTIDE SEQUENCE [LARGE SCALE GENOMIC DNA]</scope>
    <source>
        <strain evidence="9">AQ028</strain>
        <tissue evidence="9">Male pupae</tissue>
    </source>
</reference>
<gene>
    <name evidence="9" type="ORF">ABMA28_001000</name>
</gene>
<dbReference type="Gene3D" id="2.130.10.10">
    <property type="entry name" value="YVTN repeat-like/Quinoprotein amine dehydrogenase"/>
    <property type="match status" value="1"/>
</dbReference>
<proteinExistence type="inferred from homology"/>
<evidence type="ECO:0000256" key="6">
    <source>
        <dbReference type="ARBA" id="ARBA00025767"/>
    </source>
</evidence>
<dbReference type="InterPro" id="IPR015943">
    <property type="entry name" value="WD40/YVTN_repeat-like_dom_sf"/>
</dbReference>
<dbReference type="InterPro" id="IPR036322">
    <property type="entry name" value="WD40_repeat_dom_sf"/>
</dbReference>
<protein>
    <recommendedName>
        <fullName evidence="11">U3 small nucleolar RNA-associated protein 18 homolog</fullName>
    </recommendedName>
</protein>
<dbReference type="AlphaFoldDB" id="A0ABD0T489"/>
<dbReference type="PANTHER" id="PTHR18359:SF0">
    <property type="entry name" value="U3 SMALL NUCLEOLAR RNA-ASSOCIATED PROTEIN 18 HOMOLOG"/>
    <property type="match status" value="1"/>
</dbReference>
<accession>A0ABD0T489</accession>
<evidence type="ECO:0000256" key="4">
    <source>
        <dbReference type="ARBA" id="ARBA00022737"/>
    </source>
</evidence>
<dbReference type="SMART" id="SM00320">
    <property type="entry name" value="WD40"/>
    <property type="match status" value="3"/>
</dbReference>
<keyword evidence="4" id="KW-0677">Repeat</keyword>
<evidence type="ECO:0000313" key="9">
    <source>
        <dbReference type="EMBL" id="KAL0832842.1"/>
    </source>
</evidence>
<dbReference type="PROSITE" id="PS50082">
    <property type="entry name" value="WD_REPEATS_2"/>
    <property type="match status" value="1"/>
</dbReference>
<keyword evidence="5" id="KW-0539">Nucleus</keyword>
<evidence type="ECO:0000256" key="2">
    <source>
        <dbReference type="ARBA" id="ARBA00022552"/>
    </source>
</evidence>
<organism evidence="9 10">
    <name type="scientific">Loxostege sticticalis</name>
    <name type="common">Beet webworm moth</name>
    <dbReference type="NCBI Taxonomy" id="481309"/>
    <lineage>
        <taxon>Eukaryota</taxon>
        <taxon>Metazoa</taxon>
        <taxon>Ecdysozoa</taxon>
        <taxon>Arthropoda</taxon>
        <taxon>Hexapoda</taxon>
        <taxon>Insecta</taxon>
        <taxon>Pterygota</taxon>
        <taxon>Neoptera</taxon>
        <taxon>Endopterygota</taxon>
        <taxon>Lepidoptera</taxon>
        <taxon>Glossata</taxon>
        <taxon>Ditrysia</taxon>
        <taxon>Pyraloidea</taxon>
        <taxon>Crambidae</taxon>
        <taxon>Pyraustinae</taxon>
        <taxon>Loxostege</taxon>
    </lineage>
</organism>
<evidence type="ECO:0000256" key="3">
    <source>
        <dbReference type="ARBA" id="ARBA00022574"/>
    </source>
</evidence>
<dbReference type="SUPFAM" id="SSF50978">
    <property type="entry name" value="WD40 repeat-like"/>
    <property type="match status" value="1"/>
</dbReference>
<evidence type="ECO:0008006" key="11">
    <source>
        <dbReference type="Google" id="ProtNLM"/>
    </source>
</evidence>
<evidence type="ECO:0000256" key="1">
    <source>
        <dbReference type="ARBA" id="ARBA00004604"/>
    </source>
</evidence>
<keyword evidence="3 7" id="KW-0853">WD repeat</keyword>
<name>A0ABD0T489_LOXSC</name>
<dbReference type="GO" id="GO:0005730">
    <property type="term" value="C:nucleolus"/>
    <property type="evidence" value="ECO:0007669"/>
    <property type="project" value="UniProtKB-SubCell"/>
</dbReference>
<feature type="region of interest" description="Disordered" evidence="8">
    <location>
        <begin position="30"/>
        <end position="50"/>
    </location>
</feature>
<sequence>MKRKLSNLNDEESRLSQLLFNKSKDLVEKLKTTHSDESAPEQKPAWMDEDDHQISVNNAKSKVAYTENLKQKYETLMGTPNWAKLSAKVKEEGDDDDDDNEILRTVGHIKKRKTVNLPKDYLEMKMLPKINSQTKTEGKIISCIDFHPTLSVALVAGNSGVVSLLSVGGDVNEKLHSFRLKNWKTTTAQFSPNGSEAYIATNLNHSYCVYNLVKAEPKLIQLPFVVKRPKIFKLSPDGKYIATSSGFDEICLISTASKELLRTIKHNSNVESLTFSHDSEQLYCYCTQGEVTIWDLSTFKALKKFYDNGCVNASCISTSSCGRLLATGSQEGIVNIYETSKLETYEPLPIKTVTNLTTKISSLKFNATSEILAMSSTAIPNAVKLVHIPSYHVFNNFPPQSNVLSHVQTINFSPNSGYMALGNDKGFANLYRLKYYKNY</sequence>
<dbReference type="InterPro" id="IPR045161">
    <property type="entry name" value="Utp18"/>
</dbReference>
<keyword evidence="2" id="KW-0698">rRNA processing</keyword>
<comment type="similarity">
    <text evidence="6">Belongs to the WD repeat UTP18 family.</text>
</comment>
<evidence type="ECO:0000256" key="8">
    <source>
        <dbReference type="SAM" id="MobiDB-lite"/>
    </source>
</evidence>
<evidence type="ECO:0000256" key="5">
    <source>
        <dbReference type="ARBA" id="ARBA00023242"/>
    </source>
</evidence>
<feature type="repeat" description="WD" evidence="7">
    <location>
        <begin position="263"/>
        <end position="304"/>
    </location>
</feature>
<dbReference type="EMBL" id="JBEDNZ010000010">
    <property type="protein sequence ID" value="KAL0832842.1"/>
    <property type="molecule type" value="Genomic_DNA"/>
</dbReference>
<dbReference type="Pfam" id="PF00400">
    <property type="entry name" value="WD40"/>
    <property type="match status" value="1"/>
</dbReference>
<comment type="subcellular location">
    <subcellularLocation>
        <location evidence="1">Nucleus</location>
        <location evidence="1">Nucleolus</location>
    </subcellularLocation>
</comment>
<dbReference type="PANTHER" id="PTHR18359">
    <property type="entry name" value="WD-REPEAT PROTEIN-RELATED"/>
    <property type="match status" value="1"/>
</dbReference>
<evidence type="ECO:0000256" key="7">
    <source>
        <dbReference type="PROSITE-ProRule" id="PRU00221"/>
    </source>
</evidence>
<dbReference type="InterPro" id="IPR001680">
    <property type="entry name" value="WD40_rpt"/>
</dbReference>
<dbReference type="Proteomes" id="UP001549921">
    <property type="component" value="Unassembled WGS sequence"/>
</dbReference>